<dbReference type="SMART" id="SM00382">
    <property type="entry name" value="AAA"/>
    <property type="match status" value="1"/>
</dbReference>
<dbReference type="InterPro" id="IPR003439">
    <property type="entry name" value="ABC_transporter-like_ATP-bd"/>
</dbReference>
<evidence type="ECO:0000313" key="4">
    <source>
        <dbReference type="EMBL" id="AVM42593.1"/>
    </source>
</evidence>
<dbReference type="RefSeq" id="WP_106012547.1">
    <property type="nucleotide sequence ID" value="NZ_CP027226.1"/>
</dbReference>
<gene>
    <name evidence="4" type="ORF">C5Q98_04875</name>
</gene>
<evidence type="ECO:0000259" key="3">
    <source>
        <dbReference type="PROSITE" id="PS50893"/>
    </source>
</evidence>
<protein>
    <submittedName>
        <fullName evidence="4">ABC transporter ATP-binding protein</fullName>
    </submittedName>
</protein>
<dbReference type="GO" id="GO:0005524">
    <property type="term" value="F:ATP binding"/>
    <property type="evidence" value="ECO:0007669"/>
    <property type="project" value="UniProtKB-KW"/>
</dbReference>
<evidence type="ECO:0000256" key="2">
    <source>
        <dbReference type="ARBA" id="ARBA00022840"/>
    </source>
</evidence>
<dbReference type="GO" id="GO:0016887">
    <property type="term" value="F:ATP hydrolysis activity"/>
    <property type="evidence" value="ECO:0007669"/>
    <property type="project" value="InterPro"/>
</dbReference>
<dbReference type="OrthoDB" id="9776369at2"/>
<dbReference type="EMBL" id="CP027226">
    <property type="protein sequence ID" value="AVM42593.1"/>
    <property type="molecule type" value="Genomic_DNA"/>
</dbReference>
<keyword evidence="5" id="KW-1185">Reference proteome</keyword>
<dbReference type="Gene3D" id="3.40.50.300">
    <property type="entry name" value="P-loop containing nucleotide triphosphate hydrolases"/>
    <property type="match status" value="1"/>
</dbReference>
<reference evidence="5" key="1">
    <citation type="submission" date="2018-02" db="EMBL/GenBank/DDBJ databases">
        <authorList>
            <person name="Holder M.E."/>
            <person name="Ajami N.J."/>
            <person name="Petrosino J.F."/>
        </authorList>
    </citation>
    <scope>NUCLEOTIDE SEQUENCE [LARGE SCALE GENOMIC DNA]</scope>
    <source>
        <strain evidence="5">CCUG 47711</strain>
    </source>
</reference>
<dbReference type="CDD" id="cd00267">
    <property type="entry name" value="ABC_ATPase"/>
    <property type="match status" value="1"/>
</dbReference>
<dbReference type="PANTHER" id="PTHR43582">
    <property type="entry name" value="LINEARMYCIN RESISTANCE ATP-BINDING PROTEIN LNRL"/>
    <property type="match status" value="1"/>
</dbReference>
<dbReference type="AlphaFoldDB" id="A0A2S0KNJ3"/>
<dbReference type="InterPro" id="IPR027417">
    <property type="entry name" value="P-loop_NTPase"/>
</dbReference>
<feature type="domain" description="ABC transporter" evidence="3">
    <location>
        <begin position="2"/>
        <end position="220"/>
    </location>
</feature>
<dbReference type="PROSITE" id="PS50893">
    <property type="entry name" value="ABC_TRANSPORTER_2"/>
    <property type="match status" value="1"/>
</dbReference>
<dbReference type="InterPro" id="IPR017871">
    <property type="entry name" value="ABC_transporter-like_CS"/>
</dbReference>
<dbReference type="SUPFAM" id="SSF52540">
    <property type="entry name" value="P-loop containing nucleoside triphosphate hydrolases"/>
    <property type="match status" value="1"/>
</dbReference>
<evidence type="ECO:0000256" key="1">
    <source>
        <dbReference type="ARBA" id="ARBA00022741"/>
    </source>
</evidence>
<evidence type="ECO:0000313" key="5">
    <source>
        <dbReference type="Proteomes" id="UP000237947"/>
    </source>
</evidence>
<dbReference type="PROSITE" id="PS00211">
    <property type="entry name" value="ABC_TRANSPORTER_1"/>
    <property type="match status" value="1"/>
</dbReference>
<accession>A0A2S0KNJ3</accession>
<sequence length="294" mass="33973">MLKINNLKVKYGDLLALDIDQELYIEDADKIGIIGSNGAGKSTLIKAILDLVNYSGNISFRDSKDNISVHMQDNNYSENVNVAEIIELVTGSDWKSDEKLKELVEFFSFQDSLKKKFKHLSGGQKQRLTLILVLYQETSLVLFDEVTSGLDYETRQDLVELLMRWYEDKGTTICYVTHYYEELELLADKILLLDHGKLICFGDKVELFEKYCGYNAFIINTQNYIPELDVFKKLYSPEHITAFRADNEEESTVISQVLIEKNINFKKTNNDIELMSFNAIRQYKQNNGSLNYEK</sequence>
<dbReference type="InterPro" id="IPR003593">
    <property type="entry name" value="AAA+_ATPase"/>
</dbReference>
<dbReference type="Pfam" id="PF00005">
    <property type="entry name" value="ABC_tran"/>
    <property type="match status" value="1"/>
</dbReference>
<dbReference type="PANTHER" id="PTHR43582:SF2">
    <property type="entry name" value="LINEARMYCIN RESISTANCE ATP-BINDING PROTEIN LNRL"/>
    <property type="match status" value="1"/>
</dbReference>
<proteinExistence type="predicted"/>
<dbReference type="KEGG" id="fsa:C5Q98_04875"/>
<name>A0A2S0KNJ3_9FIRM</name>
<organism evidence="4 5">
    <name type="scientific">Fastidiosipila sanguinis</name>
    <dbReference type="NCBI Taxonomy" id="236753"/>
    <lineage>
        <taxon>Bacteria</taxon>
        <taxon>Bacillati</taxon>
        <taxon>Bacillota</taxon>
        <taxon>Clostridia</taxon>
        <taxon>Eubacteriales</taxon>
        <taxon>Oscillospiraceae</taxon>
        <taxon>Fastidiosipila</taxon>
    </lineage>
</organism>
<dbReference type="Proteomes" id="UP000237947">
    <property type="component" value="Chromosome"/>
</dbReference>
<keyword evidence="1" id="KW-0547">Nucleotide-binding</keyword>
<keyword evidence="2 4" id="KW-0067">ATP-binding</keyword>